<proteinExistence type="inferred from homology"/>
<evidence type="ECO:0000256" key="3">
    <source>
        <dbReference type="ARBA" id="ARBA00022840"/>
    </source>
</evidence>
<sequence>MSIYLVGPDNKSLFHQRSTWDFDQALAAAEDGDTIELQEGFNPSEFQEGKSVSITKSITIQGTVKETDEGPTFTNTIDGVYIANGATVTLKELVLYKWADQSNNVRVTEGATLILDDVSIASGATEGKNYPAVYIDDHSTVQFNQVVVHPGEIHDANWRVYVADSKIELNDCDINAKVELVNATLVCEDTTITYSEANAVNLSKKSVATIKSSTIDGGNAKLSLPCLRLDDSSLTADNIKVIEPNYTAALYSVDSKIVLNNGEFDSAYFNHSDVQINYTKFIESLIVQKHSTVKSENNIFINGRANGKINLWAAENSSIEAKGLYFGRATTPNIKLERNVKFKVPSLKFLEYDQETETFTANEQGEFPFVKDASQIDYYGDKTAWEKLNELVGIKSVKDEITEFIAVTEVNKKRADQGFKSSAITLHSLFLGNPGTGKTTVARIVGELLYEKGIIAKNIFIEASRSTLVGQYVGHTAQKTKEVLESALGGVLFIDEAYTLASETANDFGHEAIDEILKFMEDHRSDIVIIFAGYTDSMEKFLAMNEGLRSRIPNRFTFEDYSEDELVQMGLIQLHAQGLKIDKDAYTDLIHHNFSLSDDHSNGRWVRNLNEKLIRKQAVRLSGKDDVDLTTLTQEDIQAAYL</sequence>
<dbReference type="InterPro" id="IPR003959">
    <property type="entry name" value="ATPase_AAA_core"/>
</dbReference>
<dbReference type="Gene3D" id="2.160.20.20">
    <property type="match status" value="1"/>
</dbReference>
<dbReference type="InterPro" id="IPR041627">
    <property type="entry name" value="AAA_lid_6"/>
</dbReference>
<evidence type="ECO:0000256" key="1">
    <source>
        <dbReference type="ARBA" id="ARBA00010378"/>
    </source>
</evidence>
<evidence type="ECO:0000256" key="2">
    <source>
        <dbReference type="ARBA" id="ARBA00022741"/>
    </source>
</evidence>
<organism evidence="5 6">
    <name type="scientific">Lapidilactobacillus mulanensis</name>
    <dbReference type="NCBI Taxonomy" id="2485999"/>
    <lineage>
        <taxon>Bacteria</taxon>
        <taxon>Bacillati</taxon>
        <taxon>Bacillota</taxon>
        <taxon>Bacilli</taxon>
        <taxon>Lactobacillales</taxon>
        <taxon>Lactobacillaceae</taxon>
        <taxon>Lapidilactobacillus</taxon>
    </lineage>
</organism>
<dbReference type="PANTHER" id="PTHR43392:SF2">
    <property type="entry name" value="AAA-TYPE ATPASE FAMILY PROTEIN _ ANKYRIN REPEAT FAMILY PROTEIN"/>
    <property type="match status" value="1"/>
</dbReference>
<dbReference type="EMBL" id="JBHTOF010000011">
    <property type="protein sequence ID" value="MFD1464584.1"/>
    <property type="molecule type" value="Genomic_DNA"/>
</dbReference>
<evidence type="ECO:0000313" key="5">
    <source>
        <dbReference type="EMBL" id="MFD1464584.1"/>
    </source>
</evidence>
<evidence type="ECO:0000313" key="6">
    <source>
        <dbReference type="Proteomes" id="UP001597244"/>
    </source>
</evidence>
<dbReference type="InterPro" id="IPR012332">
    <property type="entry name" value="Autotransporter_pectin_lyase_C"/>
</dbReference>
<protein>
    <submittedName>
        <fullName evidence="5">AAA family ATPase</fullName>
    </submittedName>
</protein>
<name>A0ABW4DM16_9LACO</name>
<dbReference type="PRINTS" id="PR00819">
    <property type="entry name" value="CBXCFQXSUPER"/>
</dbReference>
<dbReference type="PANTHER" id="PTHR43392">
    <property type="entry name" value="AAA-TYPE ATPASE FAMILY PROTEIN / ANKYRIN REPEAT FAMILY PROTEIN"/>
    <property type="match status" value="1"/>
</dbReference>
<dbReference type="Proteomes" id="UP001597244">
    <property type="component" value="Unassembled WGS sequence"/>
</dbReference>
<evidence type="ECO:0000259" key="4">
    <source>
        <dbReference type="SMART" id="SM00382"/>
    </source>
</evidence>
<dbReference type="SUPFAM" id="SSF52540">
    <property type="entry name" value="P-loop containing nucleoside triphosphate hydrolases"/>
    <property type="match status" value="1"/>
</dbReference>
<feature type="domain" description="AAA+ ATPase" evidence="4">
    <location>
        <begin position="424"/>
        <end position="558"/>
    </location>
</feature>
<dbReference type="Gene3D" id="1.10.8.60">
    <property type="match status" value="1"/>
</dbReference>
<dbReference type="SMART" id="SM00382">
    <property type="entry name" value="AAA"/>
    <property type="match status" value="1"/>
</dbReference>
<dbReference type="InterPro" id="IPR050773">
    <property type="entry name" value="CbxX/CfxQ_RuBisCO_ESX"/>
</dbReference>
<dbReference type="InterPro" id="IPR011050">
    <property type="entry name" value="Pectin_lyase_fold/virulence"/>
</dbReference>
<dbReference type="CDD" id="cd00009">
    <property type="entry name" value="AAA"/>
    <property type="match status" value="1"/>
</dbReference>
<dbReference type="Pfam" id="PF17866">
    <property type="entry name" value="AAA_lid_6"/>
    <property type="match status" value="1"/>
</dbReference>
<keyword evidence="3" id="KW-0067">ATP-binding</keyword>
<dbReference type="RefSeq" id="WP_125578078.1">
    <property type="nucleotide sequence ID" value="NZ_JBHTOF010000011.1"/>
</dbReference>
<dbReference type="InterPro" id="IPR027417">
    <property type="entry name" value="P-loop_NTPase"/>
</dbReference>
<comment type="caution">
    <text evidence="5">The sequence shown here is derived from an EMBL/GenBank/DDBJ whole genome shotgun (WGS) entry which is preliminary data.</text>
</comment>
<dbReference type="SUPFAM" id="SSF51126">
    <property type="entry name" value="Pectin lyase-like"/>
    <property type="match status" value="1"/>
</dbReference>
<reference evidence="6" key="1">
    <citation type="journal article" date="2019" name="Int. J. Syst. Evol. Microbiol.">
        <title>The Global Catalogue of Microorganisms (GCM) 10K type strain sequencing project: providing services to taxonomists for standard genome sequencing and annotation.</title>
        <authorList>
            <consortium name="The Broad Institute Genomics Platform"/>
            <consortium name="The Broad Institute Genome Sequencing Center for Infectious Disease"/>
            <person name="Wu L."/>
            <person name="Ma J."/>
        </authorList>
    </citation>
    <scope>NUCLEOTIDE SEQUENCE [LARGE SCALE GENOMIC DNA]</scope>
    <source>
        <strain evidence="6">CCM 8951</strain>
    </source>
</reference>
<dbReference type="Gene3D" id="3.40.50.300">
    <property type="entry name" value="P-loop containing nucleotide triphosphate hydrolases"/>
    <property type="match status" value="1"/>
</dbReference>
<accession>A0ABW4DM16</accession>
<comment type="similarity">
    <text evidence="1">Belongs to the CbxX/CfxQ family.</text>
</comment>
<gene>
    <name evidence="5" type="ORF">ACFQ4L_00565</name>
</gene>
<keyword evidence="6" id="KW-1185">Reference proteome</keyword>
<dbReference type="InterPro" id="IPR000641">
    <property type="entry name" value="CbxX/CfxQ"/>
</dbReference>
<dbReference type="InterPro" id="IPR003593">
    <property type="entry name" value="AAA+_ATPase"/>
</dbReference>
<keyword evidence="2" id="KW-0547">Nucleotide-binding</keyword>
<dbReference type="Pfam" id="PF00004">
    <property type="entry name" value="AAA"/>
    <property type="match status" value="1"/>
</dbReference>